<comment type="caution">
    <text evidence="4">The sequence shown here is derived from an EMBL/GenBank/DDBJ whole genome shotgun (WGS) entry which is preliminary data.</text>
</comment>
<feature type="region of interest" description="Disordered" evidence="1">
    <location>
        <begin position="691"/>
        <end position="729"/>
    </location>
</feature>
<keyword evidence="2" id="KW-0472">Membrane</keyword>
<evidence type="ECO:0000256" key="1">
    <source>
        <dbReference type="SAM" id="MobiDB-lite"/>
    </source>
</evidence>
<dbReference type="InterPro" id="IPR046496">
    <property type="entry name" value="DUF6589"/>
</dbReference>
<gene>
    <name evidence="4" type="ORF">C8J55DRAFT_432517</name>
</gene>
<feature type="transmembrane region" description="Helical" evidence="2">
    <location>
        <begin position="205"/>
        <end position="224"/>
    </location>
</feature>
<feature type="transmembrane region" description="Helical" evidence="2">
    <location>
        <begin position="44"/>
        <end position="67"/>
    </location>
</feature>
<dbReference type="AlphaFoldDB" id="A0A9W9DLZ3"/>
<evidence type="ECO:0000313" key="4">
    <source>
        <dbReference type="EMBL" id="KAJ4475322.1"/>
    </source>
</evidence>
<proteinExistence type="predicted"/>
<keyword evidence="2" id="KW-0812">Transmembrane</keyword>
<dbReference type="Pfam" id="PF20231">
    <property type="entry name" value="DUF6589"/>
    <property type="match status" value="1"/>
</dbReference>
<evidence type="ECO:0000256" key="2">
    <source>
        <dbReference type="SAM" id="Phobius"/>
    </source>
</evidence>
<protein>
    <recommendedName>
        <fullName evidence="3">DUF6589 domain-containing protein</fullName>
    </recommendedName>
</protein>
<name>A0A9W9DLZ3_9AGAR</name>
<dbReference type="EMBL" id="JANVFS010000022">
    <property type="protein sequence ID" value="KAJ4475322.1"/>
    <property type="molecule type" value="Genomic_DNA"/>
</dbReference>
<sequence>MKQTEMEQRFSRGLFHGVYENPEKYRKSRAQFQWPEDLGLQERLLVVFNCMSLAGFSCFGAFLFAAFQCKVTFQNPSVSKTIANFLHCPRLDSDEHPLSIIKLIYNHPKSQAFENHAPEMPSFSLPHYALPPSSRNLLTVRICSEQKNNTTRNAILDWAVQRVIEHVDDEAEKLTQLKTVSKGWKEKVNWDSILNWSMSETQETLALTAPVIFFFVTTIAVSRFQRKKLDAKAMGVTCGETEHSLDEEAIDDLPQLPTKGYKKLISKSLRDPWLGSTTVILTLLYLRYRYAAVFPTIMGIFLFSTNTNREVINVVSRLGLSTAYSTILATLHILAADSASVLRNFGAALEYGPPNFLLLFDNVNKNRRAWKQSLLNQDIMSCGTAATLIVLENVLPGALDMAQILRNTASKARSALTIDHLLSDVDWKHLDGIGSATILRIWIKHVSSLSRFHVDVEEIFKSKLAKYRLCTRKTQIHTMRTTNIDESSTVGANDVLRNLVFDQLAISTHWLKCFFIFICGDQLSIDRIRKLILYTYKGETPSNNYKWALPVIQLWHMKYNWQRVIVQRHWWKDTGKTVYGLAHDARHIRREKFNPDKCDFYPAHHLLEDRFTAMVLHALRILCEEKCGIVTAPTVSLLDGLETYFEPGGPMHNYTFEQLVTLSKVVHRRYMVSAAHEDALGHTARPMEVYGPPTAPEHSNVGSESYAKNTPNLGKKKKSRRSKAPTAEMRNYSSGDQCLANDISFMRTSLWYLEMCSAIAEGDIGRVFEVIKVLRFSFWGAGSTNYGNELLELACNFLYEFTPELILAIFENYLVNTSNLAGHWFELDLLQEHFNFWIKRLFNSKSHDFDSEHLAECVSLNIRGLSMLRGHMSKQFGLSETSYTHSDPSKIADINRLGSHYRAHNILRYIPARDQPYLVPDEYTAGINYLADGQLDIFLQRTMRGGLLARDELSDGDIDEVEGMPANPITSEAGGLKTSEFIM</sequence>
<reference evidence="4" key="2">
    <citation type="journal article" date="2023" name="Proc. Natl. Acad. Sci. U.S.A.">
        <title>A global phylogenomic analysis of the shiitake genus Lentinula.</title>
        <authorList>
            <person name="Sierra-Patev S."/>
            <person name="Min B."/>
            <person name="Naranjo-Ortiz M."/>
            <person name="Looney B."/>
            <person name="Konkel Z."/>
            <person name="Slot J.C."/>
            <person name="Sakamoto Y."/>
            <person name="Steenwyk J.L."/>
            <person name="Rokas A."/>
            <person name="Carro J."/>
            <person name="Camarero S."/>
            <person name="Ferreira P."/>
            <person name="Molpeceres G."/>
            <person name="Ruiz-Duenas F.J."/>
            <person name="Serrano A."/>
            <person name="Henrissat B."/>
            <person name="Drula E."/>
            <person name="Hughes K.W."/>
            <person name="Mata J.L."/>
            <person name="Ishikawa N.K."/>
            <person name="Vargas-Isla R."/>
            <person name="Ushijima S."/>
            <person name="Smith C.A."/>
            <person name="Donoghue J."/>
            <person name="Ahrendt S."/>
            <person name="Andreopoulos W."/>
            <person name="He G."/>
            <person name="LaButti K."/>
            <person name="Lipzen A."/>
            <person name="Ng V."/>
            <person name="Riley R."/>
            <person name="Sandor L."/>
            <person name="Barry K."/>
            <person name="Martinez A.T."/>
            <person name="Xiao Y."/>
            <person name="Gibbons J.G."/>
            <person name="Terashima K."/>
            <person name="Grigoriev I.V."/>
            <person name="Hibbett D."/>
        </authorList>
    </citation>
    <scope>NUCLEOTIDE SEQUENCE</scope>
    <source>
        <strain evidence="4">Sp2 HRB7682 ss15</strain>
    </source>
</reference>
<feature type="compositionally biased region" description="Basic residues" evidence="1">
    <location>
        <begin position="714"/>
        <end position="723"/>
    </location>
</feature>
<feature type="compositionally biased region" description="Polar residues" evidence="1">
    <location>
        <begin position="700"/>
        <end position="712"/>
    </location>
</feature>
<feature type="domain" description="DUF6589" evidence="3">
    <location>
        <begin position="413"/>
        <end position="885"/>
    </location>
</feature>
<evidence type="ECO:0000313" key="5">
    <source>
        <dbReference type="Proteomes" id="UP001150238"/>
    </source>
</evidence>
<accession>A0A9W9DLZ3</accession>
<keyword evidence="2" id="KW-1133">Transmembrane helix</keyword>
<organism evidence="4 5">
    <name type="scientific">Lentinula lateritia</name>
    <dbReference type="NCBI Taxonomy" id="40482"/>
    <lineage>
        <taxon>Eukaryota</taxon>
        <taxon>Fungi</taxon>
        <taxon>Dikarya</taxon>
        <taxon>Basidiomycota</taxon>
        <taxon>Agaricomycotina</taxon>
        <taxon>Agaricomycetes</taxon>
        <taxon>Agaricomycetidae</taxon>
        <taxon>Agaricales</taxon>
        <taxon>Marasmiineae</taxon>
        <taxon>Omphalotaceae</taxon>
        <taxon>Lentinula</taxon>
    </lineage>
</organism>
<reference evidence="4" key="1">
    <citation type="submission" date="2022-08" db="EMBL/GenBank/DDBJ databases">
        <authorList>
            <consortium name="DOE Joint Genome Institute"/>
            <person name="Min B."/>
            <person name="Riley R."/>
            <person name="Sierra-Patev S."/>
            <person name="Naranjo-Ortiz M."/>
            <person name="Looney B."/>
            <person name="Konkel Z."/>
            <person name="Slot J.C."/>
            <person name="Sakamoto Y."/>
            <person name="Steenwyk J.L."/>
            <person name="Rokas A."/>
            <person name="Carro J."/>
            <person name="Camarero S."/>
            <person name="Ferreira P."/>
            <person name="Molpeceres G."/>
            <person name="Ruiz-Duenas F.J."/>
            <person name="Serrano A."/>
            <person name="Henrissat B."/>
            <person name="Drula E."/>
            <person name="Hughes K.W."/>
            <person name="Mata J.L."/>
            <person name="Ishikawa N.K."/>
            <person name="Vargas-Isla R."/>
            <person name="Ushijima S."/>
            <person name="Smith C.A."/>
            <person name="Ahrendt S."/>
            <person name="Andreopoulos W."/>
            <person name="He G."/>
            <person name="Labutti K."/>
            <person name="Lipzen A."/>
            <person name="Ng V."/>
            <person name="Sandor L."/>
            <person name="Barry K."/>
            <person name="Martinez A.T."/>
            <person name="Xiao Y."/>
            <person name="Gibbons J.G."/>
            <person name="Terashima K."/>
            <person name="Hibbett D.S."/>
            <person name="Grigoriev I.V."/>
        </authorList>
    </citation>
    <scope>NUCLEOTIDE SEQUENCE</scope>
    <source>
        <strain evidence="4">Sp2 HRB7682 ss15</strain>
    </source>
</reference>
<evidence type="ECO:0000259" key="3">
    <source>
        <dbReference type="Pfam" id="PF20231"/>
    </source>
</evidence>
<dbReference type="Proteomes" id="UP001150238">
    <property type="component" value="Unassembled WGS sequence"/>
</dbReference>